<evidence type="ECO:0000259" key="7">
    <source>
        <dbReference type="PROSITE" id="PS51469"/>
    </source>
</evidence>
<feature type="compositionally biased region" description="Pro residues" evidence="5">
    <location>
        <begin position="155"/>
        <end position="176"/>
    </location>
</feature>
<feature type="region of interest" description="Disordered" evidence="5">
    <location>
        <begin position="1"/>
        <end position="20"/>
    </location>
</feature>
<dbReference type="Pfam" id="PF07738">
    <property type="entry name" value="Sad1_UNC"/>
    <property type="match status" value="1"/>
</dbReference>
<dbReference type="GO" id="GO:0012505">
    <property type="term" value="C:endomembrane system"/>
    <property type="evidence" value="ECO:0007669"/>
    <property type="project" value="UniProtKB-SubCell"/>
</dbReference>
<reference evidence="8" key="1">
    <citation type="submission" date="2023-03" db="EMBL/GenBank/DDBJ databases">
        <title>Mating type loci evolution in Malassezia.</title>
        <authorList>
            <person name="Coelho M.A."/>
        </authorList>
    </citation>
    <scope>NUCLEOTIDE SEQUENCE</scope>
    <source>
        <strain evidence="8">CBS 9431</strain>
    </source>
</reference>
<feature type="region of interest" description="Disordered" evidence="5">
    <location>
        <begin position="435"/>
        <end position="465"/>
    </location>
</feature>
<dbReference type="RefSeq" id="XP_060123910.1">
    <property type="nucleotide sequence ID" value="XM_060267927.1"/>
</dbReference>
<evidence type="ECO:0000256" key="4">
    <source>
        <dbReference type="ARBA" id="ARBA00023136"/>
    </source>
</evidence>
<proteinExistence type="predicted"/>
<feature type="domain" description="SUN" evidence="7">
    <location>
        <begin position="169"/>
        <end position="340"/>
    </location>
</feature>
<feature type="region of interest" description="Disordered" evidence="5">
    <location>
        <begin position="672"/>
        <end position="721"/>
    </location>
</feature>
<dbReference type="GO" id="GO:0034975">
    <property type="term" value="P:protein folding in endoplasmic reticulum"/>
    <property type="evidence" value="ECO:0007669"/>
    <property type="project" value="TreeGrafter"/>
</dbReference>
<accession>A0AAF0F1G1</accession>
<keyword evidence="9" id="KW-1185">Reference proteome</keyword>
<dbReference type="Proteomes" id="UP001217754">
    <property type="component" value="Chromosome 8"/>
</dbReference>
<keyword evidence="2 6" id="KW-0812">Transmembrane</keyword>
<evidence type="ECO:0000256" key="6">
    <source>
        <dbReference type="SAM" id="Phobius"/>
    </source>
</evidence>
<feature type="transmembrane region" description="Helical" evidence="6">
    <location>
        <begin position="566"/>
        <end position="583"/>
    </location>
</feature>
<protein>
    <recommendedName>
        <fullName evidence="7">SUN domain-containing protein</fullName>
    </recommendedName>
</protein>
<evidence type="ECO:0000313" key="8">
    <source>
        <dbReference type="EMBL" id="WFD41013.1"/>
    </source>
</evidence>
<dbReference type="GeneID" id="85227655"/>
<feature type="compositionally biased region" description="Low complexity" evidence="5">
    <location>
        <begin position="121"/>
        <end position="138"/>
    </location>
</feature>
<dbReference type="PANTHER" id="PTHR12953:SF0">
    <property type="entry name" value="SUN DOMAIN-CONTAINING OSSIFICATION FACTOR"/>
    <property type="match status" value="1"/>
</dbReference>
<feature type="compositionally biased region" description="Basic and acidic residues" evidence="5">
    <location>
        <begin position="93"/>
        <end position="120"/>
    </location>
</feature>
<dbReference type="GO" id="GO:0016020">
    <property type="term" value="C:membrane"/>
    <property type="evidence" value="ECO:0007669"/>
    <property type="project" value="InterPro"/>
</dbReference>
<evidence type="ECO:0000256" key="5">
    <source>
        <dbReference type="SAM" id="MobiDB-lite"/>
    </source>
</evidence>
<dbReference type="InterPro" id="IPR045120">
    <property type="entry name" value="Suco/Slp1-like"/>
</dbReference>
<evidence type="ECO:0000313" key="9">
    <source>
        <dbReference type="Proteomes" id="UP001217754"/>
    </source>
</evidence>
<gene>
    <name evidence="8" type="ORF">MJAP1_004004</name>
</gene>
<feature type="compositionally biased region" description="Low complexity" evidence="5">
    <location>
        <begin position="72"/>
        <end position="86"/>
    </location>
</feature>
<sequence length="721" mass="79389">MQAPRPMDAPGVGSTALHDPRNTLIGEDILVCELPWGVGEGKTPDGMHRVYALLGTVLVSDDGSKPVALGEAPPQDAQGEGQAQGDTLLSFSEWKEKHLENERQQKAKSKQRDKARERSSARTSSATDAPTSSPAPESVTASAPEVPTPAHHESPPPSEPPQPPPPPPEADKPPPLILAAENAPEALAKLKHRWNYASLDCAAVLHQANPSAKFASAILSEKKDRYMLSPCRTPKREGQFVVVELCQHIRIDTIVLANLEFFSSMFKLFSVRASTDLHAPEHEWRTLGHFRARNVRGPQVFTLSAVPHSYYRFLRIDFLEHYGSEYYCPVSLLRVYGRNEREDADEEIDEDDGEADEADEDWEPNYSCDIHVATIRGRIQMCPAHAPSIWPCVCVPRPVSHAPVAPSKPTLATNVSALADAPPQPTPAMLNVPANATSTPAPSNHTRTTTKPADAKASEKANPGSESIFRTITKRLAALESNTSLSMQYLQLSSQVLRDKLTELEQSQETRITQLLSSLNTTYTQQLHAFMDEHRTALKQREAAAADLATRVQQLAHELVYEKRRGFAQLVLLFVLLLLLIATRSSAALPVRTRTGSYPPVHTPRATMGSPLGRVFSPFRASPPLQDSSEVVAALEHAALEHDMARGPERPPLQRVQETALPARPVTSVKFPHLRGTATPSPRRAWRRVRRARRDGHERRSSQSSYAPSSEWSDGEGSVHM</sequence>
<dbReference type="AlphaFoldDB" id="A0AAF0F1G1"/>
<name>A0AAF0F1G1_9BASI</name>
<evidence type="ECO:0000256" key="2">
    <source>
        <dbReference type="ARBA" id="ARBA00022692"/>
    </source>
</evidence>
<dbReference type="InterPro" id="IPR012919">
    <property type="entry name" value="SUN_dom"/>
</dbReference>
<comment type="subcellular location">
    <subcellularLocation>
        <location evidence="1">Endomembrane system</location>
    </subcellularLocation>
</comment>
<feature type="compositionally biased region" description="Low complexity" evidence="5">
    <location>
        <begin position="702"/>
        <end position="712"/>
    </location>
</feature>
<keyword evidence="3 6" id="KW-1133">Transmembrane helix</keyword>
<organism evidence="8 9">
    <name type="scientific">Malassezia japonica</name>
    <dbReference type="NCBI Taxonomy" id="223818"/>
    <lineage>
        <taxon>Eukaryota</taxon>
        <taxon>Fungi</taxon>
        <taxon>Dikarya</taxon>
        <taxon>Basidiomycota</taxon>
        <taxon>Ustilaginomycotina</taxon>
        <taxon>Malasseziomycetes</taxon>
        <taxon>Malasseziales</taxon>
        <taxon>Malasseziaceae</taxon>
        <taxon>Malassezia</taxon>
    </lineage>
</organism>
<evidence type="ECO:0000256" key="3">
    <source>
        <dbReference type="ARBA" id="ARBA00022989"/>
    </source>
</evidence>
<dbReference type="PANTHER" id="PTHR12953">
    <property type="entry name" value="MEMBRANE PROTEIN CH1 RELATED"/>
    <property type="match status" value="1"/>
</dbReference>
<evidence type="ECO:0000256" key="1">
    <source>
        <dbReference type="ARBA" id="ARBA00004308"/>
    </source>
</evidence>
<feature type="compositionally biased region" description="Basic residues" evidence="5">
    <location>
        <begin position="684"/>
        <end position="694"/>
    </location>
</feature>
<keyword evidence="4 6" id="KW-0472">Membrane</keyword>
<feature type="region of interest" description="Disordered" evidence="5">
    <location>
        <begin position="62"/>
        <end position="176"/>
    </location>
</feature>
<feature type="compositionally biased region" description="Polar residues" evidence="5">
    <location>
        <begin position="435"/>
        <end position="451"/>
    </location>
</feature>
<dbReference type="PROSITE" id="PS51469">
    <property type="entry name" value="SUN"/>
    <property type="match status" value="1"/>
</dbReference>
<dbReference type="EMBL" id="CP119965">
    <property type="protein sequence ID" value="WFD41013.1"/>
    <property type="molecule type" value="Genomic_DNA"/>
</dbReference>
<dbReference type="GO" id="GO:0005737">
    <property type="term" value="C:cytoplasm"/>
    <property type="evidence" value="ECO:0007669"/>
    <property type="project" value="TreeGrafter"/>
</dbReference>